<keyword evidence="2" id="KW-1185">Reference proteome</keyword>
<protein>
    <submittedName>
        <fullName evidence="1">Uncharacterized protein</fullName>
    </submittedName>
</protein>
<proteinExistence type="predicted"/>
<dbReference type="Pfam" id="PF12511">
    <property type="entry name" value="DUF3716"/>
    <property type="match status" value="1"/>
</dbReference>
<evidence type="ECO:0000313" key="2">
    <source>
        <dbReference type="Proteomes" id="UP000009172"/>
    </source>
</evidence>
<dbReference type="EMBL" id="GG698485">
    <property type="protein sequence ID" value="EGD94943.1"/>
    <property type="molecule type" value="Genomic_DNA"/>
</dbReference>
<dbReference type="Proteomes" id="UP000009172">
    <property type="component" value="Unassembled WGS sequence"/>
</dbReference>
<sequence length="108" mass="12329">MELAPKTRRAIEEQIRLEQTIKIESAIISKKPTGLIEILSDVDRLRDLDLRGKKEALNLERPVNREVIMVQLRGHTPPSPCSHCNRGLGPFTARVVYCERCDIALVWL</sequence>
<dbReference type="HOGENOM" id="CLU_2198900_0_0_1"/>
<dbReference type="InterPro" id="IPR022190">
    <property type="entry name" value="DUF3716"/>
</dbReference>
<reference evidence="2" key="1">
    <citation type="journal article" date="2012" name="MBio">
        <title>Comparative genome analysis of Trichophyton rubrum and related dermatophytes reveals candidate genes involved in infection.</title>
        <authorList>
            <person name="Martinez D.A."/>
            <person name="Oliver B.G."/>
            <person name="Graeser Y."/>
            <person name="Goldberg J.M."/>
            <person name="Li W."/>
            <person name="Martinez-Rossi N.M."/>
            <person name="Monod M."/>
            <person name="Shelest E."/>
            <person name="Barton R.C."/>
            <person name="Birch E."/>
            <person name="Brakhage A.A."/>
            <person name="Chen Z."/>
            <person name="Gurr S.J."/>
            <person name="Heiman D."/>
            <person name="Heitman J."/>
            <person name="Kosti I."/>
            <person name="Rossi A."/>
            <person name="Saif S."/>
            <person name="Samalova M."/>
            <person name="Saunders C.W."/>
            <person name="Shea T."/>
            <person name="Summerbell R.C."/>
            <person name="Xu J."/>
            <person name="Young S."/>
            <person name="Zeng Q."/>
            <person name="Birren B.W."/>
            <person name="Cuomo C.A."/>
            <person name="White T.C."/>
        </authorList>
    </citation>
    <scope>NUCLEOTIDE SEQUENCE [LARGE SCALE GENOMIC DNA]</scope>
    <source>
        <strain evidence="2">CBS 112818</strain>
    </source>
</reference>
<evidence type="ECO:0000313" key="1">
    <source>
        <dbReference type="EMBL" id="EGD94943.1"/>
    </source>
</evidence>
<name>F2RUE4_TRIT1</name>
<dbReference type="OrthoDB" id="4511039at2759"/>
<accession>F2RUE4</accession>
<organism evidence="1 2">
    <name type="scientific">Trichophyton tonsurans (strain CBS 112818)</name>
    <name type="common">Scalp ringworm fungus</name>
    <dbReference type="NCBI Taxonomy" id="647933"/>
    <lineage>
        <taxon>Eukaryota</taxon>
        <taxon>Fungi</taxon>
        <taxon>Dikarya</taxon>
        <taxon>Ascomycota</taxon>
        <taxon>Pezizomycotina</taxon>
        <taxon>Eurotiomycetes</taxon>
        <taxon>Eurotiomycetidae</taxon>
        <taxon>Onygenales</taxon>
        <taxon>Arthrodermataceae</taxon>
        <taxon>Trichophyton</taxon>
    </lineage>
</organism>
<dbReference type="AlphaFoldDB" id="F2RUE4"/>
<gene>
    <name evidence="1" type="ORF">TESG_02441</name>
</gene>